<comment type="similarity">
    <text evidence="5">Belongs to the ELP4 family.</text>
</comment>
<keyword evidence="12" id="KW-0539">Nucleus</keyword>
<dbReference type="Proteomes" id="UP000681722">
    <property type="component" value="Unassembled WGS sequence"/>
</dbReference>
<dbReference type="CDD" id="cd19494">
    <property type="entry name" value="Elp4"/>
    <property type="match status" value="1"/>
</dbReference>
<dbReference type="Proteomes" id="UP000663829">
    <property type="component" value="Unassembled WGS sequence"/>
</dbReference>
<evidence type="ECO:0000256" key="12">
    <source>
        <dbReference type="ARBA" id="ARBA00023242"/>
    </source>
</evidence>
<feature type="transmembrane region" description="Helical" evidence="14">
    <location>
        <begin position="37"/>
        <end position="57"/>
    </location>
</feature>
<evidence type="ECO:0000313" key="16">
    <source>
        <dbReference type="EMBL" id="CAF3626062.1"/>
    </source>
</evidence>
<evidence type="ECO:0000256" key="6">
    <source>
        <dbReference type="ARBA" id="ARBA00020265"/>
    </source>
</evidence>
<dbReference type="EMBL" id="CAJOBC010000788">
    <property type="protein sequence ID" value="CAF3626062.1"/>
    <property type="molecule type" value="Genomic_DNA"/>
</dbReference>
<evidence type="ECO:0000313" key="15">
    <source>
        <dbReference type="EMBL" id="CAF0838497.1"/>
    </source>
</evidence>
<evidence type="ECO:0000256" key="9">
    <source>
        <dbReference type="ARBA" id="ARBA00022694"/>
    </source>
</evidence>
<keyword evidence="10 14" id="KW-1133">Transmembrane helix</keyword>
<dbReference type="Pfam" id="PF05625">
    <property type="entry name" value="PAXNEB"/>
    <property type="match status" value="1"/>
</dbReference>
<dbReference type="Pfam" id="PF04178">
    <property type="entry name" value="Got1"/>
    <property type="match status" value="1"/>
</dbReference>
<dbReference type="GO" id="GO:0016020">
    <property type="term" value="C:membrane"/>
    <property type="evidence" value="ECO:0007669"/>
    <property type="project" value="UniProtKB-SubCell"/>
</dbReference>
<evidence type="ECO:0000256" key="10">
    <source>
        <dbReference type="ARBA" id="ARBA00022989"/>
    </source>
</evidence>
<dbReference type="EMBL" id="CAJNOQ010000785">
    <property type="protein sequence ID" value="CAF0838497.1"/>
    <property type="molecule type" value="Genomic_DNA"/>
</dbReference>
<feature type="compositionally biased region" description="Low complexity" evidence="13">
    <location>
        <begin position="487"/>
        <end position="496"/>
    </location>
</feature>
<dbReference type="InterPro" id="IPR027417">
    <property type="entry name" value="P-loop_NTPase"/>
</dbReference>
<comment type="pathway">
    <text evidence="4">tRNA modification; 5-methoxycarbonylmethyl-2-thiouridine-tRNA biosynthesis.</text>
</comment>
<organism evidence="15 17">
    <name type="scientific">Didymodactylos carnosus</name>
    <dbReference type="NCBI Taxonomy" id="1234261"/>
    <lineage>
        <taxon>Eukaryota</taxon>
        <taxon>Metazoa</taxon>
        <taxon>Spiralia</taxon>
        <taxon>Gnathifera</taxon>
        <taxon>Rotifera</taxon>
        <taxon>Eurotatoria</taxon>
        <taxon>Bdelloidea</taxon>
        <taxon>Philodinida</taxon>
        <taxon>Philodinidae</taxon>
        <taxon>Didymodactylos</taxon>
    </lineage>
</organism>
<protein>
    <recommendedName>
        <fullName evidence="6">Elongator complex protein 4</fullName>
    </recommendedName>
</protein>
<comment type="caution">
    <text evidence="15">The sequence shown here is derived from an EMBL/GenBank/DDBJ whole genome shotgun (WGS) entry which is preliminary data.</text>
</comment>
<sequence>MPVQLSDFQKIGLGLSIFGVGFLFIGMIFLFDKGLLAVGNILFLAGLSMIIGFERTFRFFFQRYKIKGTVLFFGGISFVLFGWPLIGMIIEAYGFFLLFGGFLPVAVNFLRRLPIIGSILLLPGIRQMSFTFKKKLSTAANDATSAAPSSSSTLRLPPGTRLNTNGNLLLISSGIQSLDSFIGGGFPVGSLILIYEDDDSSYLSDSILRCFLSDGVYSKHDLCISSMRTDPTQFIKNLPTKSEKDQEQEDGQSDDSSMKIAWRYENLSSSTPSLKAQQHSHYDLNSKNSILPELLDQISITKFTWTDYEQKQQRSKQKWSTSYRDFLFQSIDNLILSNYSTTNVKEDKRILRLCIQSLSSCLFDTDQERFAQIYSFLYCLRISLRQSLATCIVTLSSKYFYKQLENLCDIIFEMKLPSQLISGDYVGFCNIIKLPKLNSITSFIPDTWDIGIKLIKHKKYLLFEKYSIPPDLASDASRDGSNEKKSSSLMNNSSSACSTHLQANKLDF</sequence>
<evidence type="ECO:0000256" key="3">
    <source>
        <dbReference type="ARBA" id="ARBA00004496"/>
    </source>
</evidence>
<feature type="compositionally biased region" description="Basic and acidic residues" evidence="13">
    <location>
        <begin position="476"/>
        <end position="486"/>
    </location>
</feature>
<dbReference type="UniPathway" id="UPA00988"/>
<keyword evidence="9" id="KW-0819">tRNA processing</keyword>
<dbReference type="GO" id="GO:0002098">
    <property type="term" value="P:tRNA wobble uridine modification"/>
    <property type="evidence" value="ECO:0007669"/>
    <property type="project" value="InterPro"/>
</dbReference>
<evidence type="ECO:0000256" key="1">
    <source>
        <dbReference type="ARBA" id="ARBA00004123"/>
    </source>
</evidence>
<dbReference type="PANTHER" id="PTHR12896">
    <property type="entry name" value="PAX6 NEIGHBOR PROTEIN PAXNEB"/>
    <property type="match status" value="1"/>
</dbReference>
<evidence type="ECO:0000256" key="4">
    <source>
        <dbReference type="ARBA" id="ARBA00005043"/>
    </source>
</evidence>
<dbReference type="GO" id="GO:0005737">
    <property type="term" value="C:cytoplasm"/>
    <property type="evidence" value="ECO:0007669"/>
    <property type="project" value="UniProtKB-SubCell"/>
</dbReference>
<dbReference type="GO" id="GO:0016192">
    <property type="term" value="P:vesicle-mediated transport"/>
    <property type="evidence" value="ECO:0007669"/>
    <property type="project" value="InterPro"/>
</dbReference>
<dbReference type="InterPro" id="IPR008728">
    <property type="entry name" value="Elongator_complex_protein_4"/>
</dbReference>
<evidence type="ECO:0000256" key="7">
    <source>
        <dbReference type="ARBA" id="ARBA00022490"/>
    </source>
</evidence>
<evidence type="ECO:0000313" key="17">
    <source>
        <dbReference type="Proteomes" id="UP000663829"/>
    </source>
</evidence>
<keyword evidence="7" id="KW-0963">Cytoplasm</keyword>
<dbReference type="PANTHER" id="PTHR12896:SF1">
    <property type="entry name" value="ELONGATOR COMPLEX PROTEIN 4"/>
    <property type="match status" value="1"/>
</dbReference>
<evidence type="ECO:0000256" key="13">
    <source>
        <dbReference type="SAM" id="MobiDB-lite"/>
    </source>
</evidence>
<evidence type="ECO:0000256" key="11">
    <source>
        <dbReference type="ARBA" id="ARBA00023136"/>
    </source>
</evidence>
<proteinExistence type="inferred from homology"/>
<name>A0A813V979_9BILA</name>
<keyword evidence="8 14" id="KW-0812">Transmembrane</keyword>
<gene>
    <name evidence="15" type="ORF">GPM918_LOCUS5436</name>
    <name evidence="16" type="ORF">SRO942_LOCUS5449</name>
</gene>
<comment type="subcellular location">
    <subcellularLocation>
        <location evidence="3">Cytoplasm</location>
    </subcellularLocation>
    <subcellularLocation>
        <location evidence="2">Membrane</location>
        <topology evidence="2">Multi-pass membrane protein</topology>
    </subcellularLocation>
    <subcellularLocation>
        <location evidence="1">Nucleus</location>
    </subcellularLocation>
</comment>
<reference evidence="15" key="1">
    <citation type="submission" date="2021-02" db="EMBL/GenBank/DDBJ databases">
        <authorList>
            <person name="Nowell W R."/>
        </authorList>
    </citation>
    <scope>NUCLEOTIDE SEQUENCE</scope>
</reference>
<keyword evidence="17" id="KW-1185">Reference proteome</keyword>
<dbReference type="GO" id="GO:0008023">
    <property type="term" value="C:transcription elongation factor complex"/>
    <property type="evidence" value="ECO:0007669"/>
    <property type="project" value="TreeGrafter"/>
</dbReference>
<dbReference type="GO" id="GO:0033588">
    <property type="term" value="C:elongator holoenzyme complex"/>
    <property type="evidence" value="ECO:0007669"/>
    <property type="project" value="InterPro"/>
</dbReference>
<feature type="transmembrane region" description="Helical" evidence="14">
    <location>
        <begin position="12"/>
        <end position="31"/>
    </location>
</feature>
<accession>A0A813V979</accession>
<keyword evidence="11 14" id="KW-0472">Membrane</keyword>
<dbReference type="AlphaFoldDB" id="A0A813V979"/>
<feature type="region of interest" description="Disordered" evidence="13">
    <location>
        <begin position="474"/>
        <end position="496"/>
    </location>
</feature>
<dbReference type="OrthoDB" id="289162at2759"/>
<feature type="region of interest" description="Disordered" evidence="13">
    <location>
        <begin position="234"/>
        <end position="255"/>
    </location>
</feature>
<evidence type="ECO:0000256" key="2">
    <source>
        <dbReference type="ARBA" id="ARBA00004141"/>
    </source>
</evidence>
<evidence type="ECO:0000256" key="14">
    <source>
        <dbReference type="SAM" id="Phobius"/>
    </source>
</evidence>
<dbReference type="Gene3D" id="3.40.50.300">
    <property type="entry name" value="P-loop containing nucleotide triphosphate hydrolases"/>
    <property type="match status" value="1"/>
</dbReference>
<dbReference type="InterPro" id="IPR007305">
    <property type="entry name" value="Vesicle_transpt_Got1/SFT2"/>
</dbReference>
<feature type="transmembrane region" description="Helical" evidence="14">
    <location>
        <begin position="69"/>
        <end position="86"/>
    </location>
</feature>
<evidence type="ECO:0000256" key="5">
    <source>
        <dbReference type="ARBA" id="ARBA00007573"/>
    </source>
</evidence>
<evidence type="ECO:0000256" key="8">
    <source>
        <dbReference type="ARBA" id="ARBA00022692"/>
    </source>
</evidence>
<dbReference type="GO" id="GO:0012505">
    <property type="term" value="C:endomembrane system"/>
    <property type="evidence" value="ECO:0007669"/>
    <property type="project" value="UniProtKB-ARBA"/>
</dbReference>